<name>A0A8C5DFH0_GOUWI</name>
<protein>
    <submittedName>
        <fullName evidence="1">Uncharacterized protein</fullName>
    </submittedName>
</protein>
<reference evidence="1" key="1">
    <citation type="submission" date="2020-06" db="EMBL/GenBank/DDBJ databases">
        <authorList>
            <consortium name="Wellcome Sanger Institute Data Sharing"/>
        </authorList>
    </citation>
    <scope>NUCLEOTIDE SEQUENCE [LARGE SCALE GENOMIC DNA]</scope>
</reference>
<dbReference type="Ensembl" id="ENSGWIT00000006543.1">
    <property type="protein sequence ID" value="ENSGWIP00000005930.1"/>
    <property type="gene ID" value="ENSGWIG00000003458.1"/>
</dbReference>
<keyword evidence="2" id="KW-1185">Reference proteome</keyword>
<accession>A0A8C5DFH0</accession>
<organism evidence="1 2">
    <name type="scientific">Gouania willdenowi</name>
    <name type="common">Blunt-snouted clingfish</name>
    <name type="synonym">Lepadogaster willdenowi</name>
    <dbReference type="NCBI Taxonomy" id="441366"/>
    <lineage>
        <taxon>Eukaryota</taxon>
        <taxon>Metazoa</taxon>
        <taxon>Chordata</taxon>
        <taxon>Craniata</taxon>
        <taxon>Vertebrata</taxon>
        <taxon>Euteleostomi</taxon>
        <taxon>Actinopterygii</taxon>
        <taxon>Neopterygii</taxon>
        <taxon>Teleostei</taxon>
        <taxon>Neoteleostei</taxon>
        <taxon>Acanthomorphata</taxon>
        <taxon>Ovalentaria</taxon>
        <taxon>Blenniimorphae</taxon>
        <taxon>Blenniiformes</taxon>
        <taxon>Gobiesocoidei</taxon>
        <taxon>Gobiesocidae</taxon>
        <taxon>Gobiesocinae</taxon>
        <taxon>Gouania</taxon>
    </lineage>
</organism>
<reference evidence="1" key="2">
    <citation type="submission" date="2025-08" db="UniProtKB">
        <authorList>
            <consortium name="Ensembl"/>
        </authorList>
    </citation>
    <scope>IDENTIFICATION</scope>
</reference>
<evidence type="ECO:0000313" key="1">
    <source>
        <dbReference type="Ensembl" id="ENSGWIP00000005930.1"/>
    </source>
</evidence>
<dbReference type="AlphaFoldDB" id="A0A8C5DFH0"/>
<dbReference type="Proteomes" id="UP000694680">
    <property type="component" value="Chromosome 22"/>
</dbReference>
<reference evidence="1" key="3">
    <citation type="submission" date="2025-09" db="UniProtKB">
        <authorList>
            <consortium name="Ensembl"/>
        </authorList>
    </citation>
    <scope>IDENTIFICATION</scope>
</reference>
<sequence>MSTHSQKKHLYSADLNPIEHLWDILNDRYKF</sequence>
<evidence type="ECO:0000313" key="2">
    <source>
        <dbReference type="Proteomes" id="UP000694680"/>
    </source>
</evidence>
<proteinExistence type="predicted"/>